<evidence type="ECO:0000313" key="1">
    <source>
        <dbReference type="EMBL" id="CAB9512104.1"/>
    </source>
</evidence>
<reference evidence="1" key="1">
    <citation type="submission" date="2020-06" db="EMBL/GenBank/DDBJ databases">
        <authorList>
            <consortium name="Plant Systems Biology data submission"/>
        </authorList>
    </citation>
    <scope>NUCLEOTIDE SEQUENCE</scope>
    <source>
        <strain evidence="1">D6</strain>
    </source>
</reference>
<dbReference type="Proteomes" id="UP001153069">
    <property type="component" value="Unassembled WGS sequence"/>
</dbReference>
<dbReference type="AlphaFoldDB" id="A0A9N8E5F9"/>
<evidence type="ECO:0000313" key="2">
    <source>
        <dbReference type="Proteomes" id="UP001153069"/>
    </source>
</evidence>
<proteinExistence type="predicted"/>
<sequence>MGGSCCHATVLDVEHCKHELEQTPGTTAATNNIMESLRQWDQQSISGIVEELPTGPSINIRVDSLDGLRNAVAFFQTDQSSPVFLEVDLALLLVVVFENDDIILALIDALQTYEPWIWAVRVIIREEPQRRRGDFGPLLVESLFGAIGRLPHLQCFFRGNVDSHNRVSPTLESVRTLTECLSGAASILRVLVVDWNLTGTAQEFVEFSKALERCQQLRTVKLRCGWIVLDLTCKEYHRGCLESLLVALAKLPRLQQFQLANPWPIDDTGTALVQLCCRPSLQTLSLGVQVEPIMQILAQAMREGTSQLKQLTFVSKWKGDDEDNLLSDIVRYGRSLEKLHMFLNPQNKRHLSLNQFLQALGGHTTLASCAIMLNPNIVKRGMRLSLLCPSTVDSILTMLEQNTTLTEFKIEGDNNAFSPRQQAKMDLYIKLNQLGRGALLSGSSSNNNETTRATWVDTLIANKNDLDVLFYFVLVNPTLCENE</sequence>
<name>A0A9N8E5F9_9STRA</name>
<organism evidence="1 2">
    <name type="scientific">Seminavis robusta</name>
    <dbReference type="NCBI Taxonomy" id="568900"/>
    <lineage>
        <taxon>Eukaryota</taxon>
        <taxon>Sar</taxon>
        <taxon>Stramenopiles</taxon>
        <taxon>Ochrophyta</taxon>
        <taxon>Bacillariophyta</taxon>
        <taxon>Bacillariophyceae</taxon>
        <taxon>Bacillariophycidae</taxon>
        <taxon>Naviculales</taxon>
        <taxon>Naviculaceae</taxon>
        <taxon>Seminavis</taxon>
    </lineage>
</organism>
<comment type="caution">
    <text evidence="1">The sequence shown here is derived from an EMBL/GenBank/DDBJ whole genome shotgun (WGS) entry which is preliminary data.</text>
</comment>
<gene>
    <name evidence="1" type="ORF">SEMRO_519_G158910.1</name>
</gene>
<protein>
    <submittedName>
        <fullName evidence="1">Uncharacterized protein</fullName>
    </submittedName>
</protein>
<dbReference type="SUPFAM" id="SSF52047">
    <property type="entry name" value="RNI-like"/>
    <property type="match status" value="1"/>
</dbReference>
<dbReference type="Gene3D" id="3.80.10.10">
    <property type="entry name" value="Ribonuclease Inhibitor"/>
    <property type="match status" value="1"/>
</dbReference>
<keyword evidence="2" id="KW-1185">Reference proteome</keyword>
<accession>A0A9N8E5F9</accession>
<dbReference type="EMBL" id="CAICTM010000518">
    <property type="protein sequence ID" value="CAB9512104.1"/>
    <property type="molecule type" value="Genomic_DNA"/>
</dbReference>
<dbReference type="InterPro" id="IPR032675">
    <property type="entry name" value="LRR_dom_sf"/>
</dbReference>